<feature type="coiled-coil region" evidence="1">
    <location>
        <begin position="7"/>
        <end position="41"/>
    </location>
</feature>
<evidence type="ECO:0000256" key="1">
    <source>
        <dbReference type="SAM" id="Coils"/>
    </source>
</evidence>
<dbReference type="EMBL" id="AP019376">
    <property type="protein sequence ID" value="BBH90120.1"/>
    <property type="molecule type" value="Genomic_DNA"/>
</dbReference>
<evidence type="ECO:0000313" key="2">
    <source>
        <dbReference type="EMBL" id="BBH90120.1"/>
    </source>
</evidence>
<dbReference type="AlphaFoldDB" id="A0A455SVT8"/>
<protein>
    <submittedName>
        <fullName evidence="3">Uncharacterized protein</fullName>
    </submittedName>
</protein>
<sequence>MTEEQLLQKIVQLLQKIVQVYKEQEQEIAALQGLVRKLQAFVSKSLPPPDDKESWEKEKECLDAWAETLQGKGENHA</sequence>
<reference evidence="3" key="1">
    <citation type="submission" date="2018-12" db="EMBL/GenBank/DDBJ databases">
        <title>Novel natural products biosynthetic potential of the class Ktedonobacteria.</title>
        <authorList>
            <person name="Zheng Y."/>
            <person name="Saitou A."/>
            <person name="Wang C.M."/>
            <person name="Toyoda A."/>
            <person name="Minakuchi Y."/>
            <person name="Sekiguchi Y."/>
            <person name="Ueda K."/>
            <person name="Takano H."/>
            <person name="Sakai Y."/>
            <person name="Yokota A."/>
            <person name="Yabe S."/>
        </authorList>
    </citation>
    <scope>NUCLEOTIDE SEQUENCE</scope>
    <source>
        <strain evidence="3">COM3</strain>
    </source>
</reference>
<keyword evidence="1" id="KW-0175">Coiled coil</keyword>
<dbReference type="EMBL" id="AP019376">
    <property type="protein sequence ID" value="BBH90185.1"/>
    <property type="molecule type" value="Genomic_DNA"/>
</dbReference>
<accession>A0A455SVT8</accession>
<dbReference type="EMBL" id="AP019376">
    <property type="protein sequence ID" value="BBH90250.1"/>
    <property type="molecule type" value="Genomic_DNA"/>
</dbReference>
<name>A0A455SVT8_9CHLR</name>
<evidence type="ECO:0000313" key="3">
    <source>
        <dbReference type="EMBL" id="BBH90185.1"/>
    </source>
</evidence>
<gene>
    <name evidence="2" type="ORF">KTC_48710</name>
    <name evidence="3" type="ORF">KTC_49360</name>
    <name evidence="4" type="ORF">KTC_50010</name>
</gene>
<evidence type="ECO:0000313" key="4">
    <source>
        <dbReference type="EMBL" id="BBH90250.1"/>
    </source>
</evidence>
<organism evidence="3">
    <name type="scientific">Thermosporothrix sp. COM3</name>
    <dbReference type="NCBI Taxonomy" id="2490863"/>
    <lineage>
        <taxon>Bacteria</taxon>
        <taxon>Bacillati</taxon>
        <taxon>Chloroflexota</taxon>
        <taxon>Ktedonobacteria</taxon>
        <taxon>Ktedonobacterales</taxon>
        <taxon>Thermosporotrichaceae</taxon>
        <taxon>Thermosporothrix</taxon>
    </lineage>
</organism>
<proteinExistence type="predicted"/>